<sequence length="207" mass="23459">MQVSRQASRLLFEQIFGADWEKLPPVLQKHYTVPPYSDDFVIAKGTLDVTVSPMISVLARLTGMLVADSGKGIPVSVTYRSCRKNVFRLERQFHFPGKSPVTFHSTMEPSSGNQLVEFMRFGIGWKLSYDWDGEKICLCHRGYVWRLFGFVIPIPLSLLIGRGHAEEYALTETSFRMWTHAKHPLFGVTFGYAGEFEITEVSCNSPS</sequence>
<reference evidence="2" key="1">
    <citation type="submission" date="2022-12" db="EMBL/GenBank/DDBJ databases">
        <title>Bacterial isolates from different developmental stages of Nematostella vectensis.</title>
        <authorList>
            <person name="Fraune S."/>
        </authorList>
    </citation>
    <scope>NUCLEOTIDE SEQUENCE</scope>
    <source>
        <strain evidence="2">G21630-S1</strain>
    </source>
</reference>
<dbReference type="InterPro" id="IPR025311">
    <property type="entry name" value="DUF4166"/>
</dbReference>
<evidence type="ECO:0000313" key="3">
    <source>
        <dbReference type="Proteomes" id="UP001069802"/>
    </source>
</evidence>
<dbReference type="Pfam" id="PF13761">
    <property type="entry name" value="DUF4166"/>
    <property type="match status" value="1"/>
</dbReference>
<accession>A0ABT4LDS6</accession>
<proteinExistence type="predicted"/>
<gene>
    <name evidence="2" type="ORF">O4H49_00575</name>
</gene>
<dbReference type="Proteomes" id="UP001069802">
    <property type="component" value="Unassembled WGS sequence"/>
</dbReference>
<name>A0ABT4LDS6_9PROT</name>
<evidence type="ECO:0000259" key="1">
    <source>
        <dbReference type="Pfam" id="PF13761"/>
    </source>
</evidence>
<evidence type="ECO:0000313" key="2">
    <source>
        <dbReference type="EMBL" id="MCZ4279248.1"/>
    </source>
</evidence>
<feature type="domain" description="DUF4166" evidence="1">
    <location>
        <begin position="23"/>
        <end position="196"/>
    </location>
</feature>
<organism evidence="2 3">
    <name type="scientific">Kiloniella laminariae</name>
    <dbReference type="NCBI Taxonomy" id="454162"/>
    <lineage>
        <taxon>Bacteria</taxon>
        <taxon>Pseudomonadati</taxon>
        <taxon>Pseudomonadota</taxon>
        <taxon>Alphaproteobacteria</taxon>
        <taxon>Rhodospirillales</taxon>
        <taxon>Kiloniellaceae</taxon>
        <taxon>Kiloniella</taxon>
    </lineage>
</organism>
<protein>
    <submittedName>
        <fullName evidence="2">DUF4166 domain-containing protein</fullName>
    </submittedName>
</protein>
<dbReference type="EMBL" id="JAPWGY010000001">
    <property type="protein sequence ID" value="MCZ4279248.1"/>
    <property type="molecule type" value="Genomic_DNA"/>
</dbReference>
<dbReference type="RefSeq" id="WP_269421460.1">
    <property type="nucleotide sequence ID" value="NZ_JAPWGY010000001.1"/>
</dbReference>
<keyword evidence="3" id="KW-1185">Reference proteome</keyword>
<comment type="caution">
    <text evidence="2">The sequence shown here is derived from an EMBL/GenBank/DDBJ whole genome shotgun (WGS) entry which is preliminary data.</text>
</comment>